<sequence length="143" mass="16205">MVTERTQSNLSKCKKRRLLGRGTFRHVYLGFNRNPSKIFSESRLVTMAMWEYPFAVAGVNTTFMLIQMLDLEAGFLFCFLSFILKAVNYGRSNLLEVSFRCSTTVGPVLLSDLGSGKSACDFPLSCGYEFHLSSTYHKGIYHM</sequence>
<reference evidence="1 2" key="1">
    <citation type="journal article" date="2021" name="Hortic Res">
        <title>High-quality reference genome and annotation aids understanding of berry development for evergreen blueberry (Vaccinium darrowii).</title>
        <authorList>
            <person name="Yu J."/>
            <person name="Hulse-Kemp A.M."/>
            <person name="Babiker E."/>
            <person name="Staton M."/>
        </authorList>
    </citation>
    <scope>NUCLEOTIDE SEQUENCE [LARGE SCALE GENOMIC DNA]</scope>
    <source>
        <strain evidence="2">cv. NJ 8807/NJ 8810</strain>
        <tissue evidence="1">Young leaf</tissue>
    </source>
</reference>
<gene>
    <name evidence="1" type="ORF">Vadar_022439</name>
</gene>
<evidence type="ECO:0000313" key="1">
    <source>
        <dbReference type="EMBL" id="KAH7847142.1"/>
    </source>
</evidence>
<evidence type="ECO:0000313" key="2">
    <source>
        <dbReference type="Proteomes" id="UP000828048"/>
    </source>
</evidence>
<organism evidence="1 2">
    <name type="scientific">Vaccinium darrowii</name>
    <dbReference type="NCBI Taxonomy" id="229202"/>
    <lineage>
        <taxon>Eukaryota</taxon>
        <taxon>Viridiplantae</taxon>
        <taxon>Streptophyta</taxon>
        <taxon>Embryophyta</taxon>
        <taxon>Tracheophyta</taxon>
        <taxon>Spermatophyta</taxon>
        <taxon>Magnoliopsida</taxon>
        <taxon>eudicotyledons</taxon>
        <taxon>Gunneridae</taxon>
        <taxon>Pentapetalae</taxon>
        <taxon>asterids</taxon>
        <taxon>Ericales</taxon>
        <taxon>Ericaceae</taxon>
        <taxon>Vaccinioideae</taxon>
        <taxon>Vaccinieae</taxon>
        <taxon>Vaccinium</taxon>
    </lineage>
</organism>
<dbReference type="Proteomes" id="UP000828048">
    <property type="component" value="Chromosome 5"/>
</dbReference>
<name>A0ACB7Y1Q5_9ERIC</name>
<accession>A0ACB7Y1Q5</accession>
<proteinExistence type="predicted"/>
<comment type="caution">
    <text evidence="1">The sequence shown here is derived from an EMBL/GenBank/DDBJ whole genome shotgun (WGS) entry which is preliminary data.</text>
</comment>
<dbReference type="EMBL" id="CM037155">
    <property type="protein sequence ID" value="KAH7847142.1"/>
    <property type="molecule type" value="Genomic_DNA"/>
</dbReference>
<keyword evidence="2" id="KW-1185">Reference proteome</keyword>
<protein>
    <submittedName>
        <fullName evidence="1">Uncharacterized protein</fullName>
    </submittedName>
</protein>